<proteinExistence type="inferred from homology"/>
<comment type="similarity">
    <text evidence="3">Belongs to the eukaryotic RPC9 RNA polymerase subunit family.</text>
</comment>
<evidence type="ECO:0000256" key="9">
    <source>
        <dbReference type="ARBA" id="ARBA00023242"/>
    </source>
</evidence>
<gene>
    <name evidence="15" type="ORF">HERILL_LOCUS13149</name>
</gene>
<comment type="function">
    <text evidence="12">DNA-dependent RNA polymerase catalyzes the transcription of DNA into RNA using the four ribonucleoside triphosphates as substrates. Specific peripheric component of RNA polymerase III (Pol III) which synthesizes small non-coding RNAs including 5S rRNA, snRNAs, tRNAs and miRNAs from at least 500 distinct genomic loci. With POLR3H/RPC8 forms a mobile stalk that protrudes from Pol III core and functions primarily in transcription initiation. Pol III plays a key role in sensing and limiting infection by intracellular bacteria and DNA viruses. Acts as nuclear and cytosolic DNA sensor involved in innate immune response. Can sense non-self dsDNA that serves as template for transcription into dsRNA. The non-self RNA polymerase III transcripts, such as Epstein-Barr virus-encoded RNAs (EBERs) induce type I interferon and NF-kappa-B through the RIG-I pathway.</text>
</comment>
<dbReference type="EMBL" id="LR899013">
    <property type="protein sequence ID" value="CAD7090681.1"/>
    <property type="molecule type" value="Genomic_DNA"/>
</dbReference>
<evidence type="ECO:0000313" key="15">
    <source>
        <dbReference type="EMBL" id="CAD7090681.1"/>
    </source>
</evidence>
<evidence type="ECO:0000313" key="16">
    <source>
        <dbReference type="Proteomes" id="UP000594454"/>
    </source>
</evidence>
<evidence type="ECO:0000256" key="11">
    <source>
        <dbReference type="ARBA" id="ARBA00044007"/>
    </source>
</evidence>
<dbReference type="GO" id="GO:0005886">
    <property type="term" value="C:plasma membrane"/>
    <property type="evidence" value="ECO:0007669"/>
    <property type="project" value="UniProtKB-SubCell"/>
</dbReference>
<dbReference type="Gene3D" id="1.20.1250.40">
    <property type="match status" value="1"/>
</dbReference>
<keyword evidence="16" id="KW-1185">Reference proteome</keyword>
<keyword evidence="8" id="KW-0804">Transcription</keyword>
<evidence type="ECO:0000259" key="14">
    <source>
        <dbReference type="SMART" id="SM00657"/>
    </source>
</evidence>
<evidence type="ECO:0000256" key="4">
    <source>
        <dbReference type="ARBA" id="ARBA00016672"/>
    </source>
</evidence>
<comment type="subcellular location">
    <subcellularLocation>
        <location evidence="2">Cell membrane</location>
        <topology evidence="2">Peripheral membrane protein</topology>
        <orientation evidence="2">Cytoplasmic side</orientation>
    </subcellularLocation>
    <subcellularLocation>
        <location evidence="1">Nucleus</location>
    </subcellularLocation>
</comment>
<keyword evidence="9" id="KW-0539">Nucleus</keyword>
<comment type="subunit">
    <text evidence="11">Component of the RNA polymerase III complex consisting of 17 subunits: a ten-subunit horseshoe-shaped catalytic core composed of POLR3A/RPC1, POLR3B/RPC2, POLR1C/RPAC1, POLR1D/RPAC2, POLR3K/RPC10, POLR2E/RPABC1, POLR2F/RPABC2, POLR2H/RPABC3, POLR2K/RPABC4 and POLR2L/RPABC5; a mobile stalk composed of two subunits POLR3H/RPC8 and CRCP/RPC9, protruding from the core and functioning primarily in transcription initiation; and additional subunits homologous to general transcription factors of the RNA polymerase II machinery, POLR3C/RPC3-POLR3F/RPC6-POLR3G/RPC7 heterotrimer required for transcription initiation and POLR3D/RPC4-POLR3E/RPC5 heterodimer involved in both transcription initiation and termination.</text>
</comment>
<dbReference type="OrthoDB" id="1746530at2759"/>
<dbReference type="GO" id="GO:0005666">
    <property type="term" value="C:RNA polymerase III complex"/>
    <property type="evidence" value="ECO:0007669"/>
    <property type="project" value="InterPro"/>
</dbReference>
<comment type="function">
    <text evidence="10">Accessory protein for the calcitonin gene-related peptide (CGRP) receptor. It modulates CGRP responsiveness in a variety of tissues.</text>
</comment>
<dbReference type="InParanoid" id="A0A7R8YZN4"/>
<dbReference type="InterPro" id="IPR038846">
    <property type="entry name" value="RPC9"/>
</dbReference>
<accession>A0A7R8YZN4</accession>
<dbReference type="OMA" id="WGMHNLA"/>
<evidence type="ECO:0000256" key="8">
    <source>
        <dbReference type="ARBA" id="ARBA00023163"/>
    </source>
</evidence>
<dbReference type="InterPro" id="IPR010997">
    <property type="entry name" value="HRDC-like_sf"/>
</dbReference>
<dbReference type="AlphaFoldDB" id="A0A7R8YZN4"/>
<keyword evidence="5" id="KW-1003">Cell membrane</keyword>
<reference evidence="15 16" key="1">
    <citation type="submission" date="2020-11" db="EMBL/GenBank/DDBJ databases">
        <authorList>
            <person name="Wallbank WR R."/>
            <person name="Pardo Diaz C."/>
            <person name="Kozak K."/>
            <person name="Martin S."/>
            <person name="Jiggins C."/>
            <person name="Moest M."/>
            <person name="Warren A I."/>
            <person name="Generalovic N T."/>
            <person name="Byers J.R.P. K."/>
            <person name="Montejo-Kovacevich G."/>
            <person name="Yen C E."/>
        </authorList>
    </citation>
    <scope>NUCLEOTIDE SEQUENCE [LARGE SCALE GENOMIC DNA]</scope>
</reference>
<evidence type="ECO:0000256" key="13">
    <source>
        <dbReference type="ARBA" id="ARBA00073026"/>
    </source>
</evidence>
<dbReference type="Pfam" id="PF03874">
    <property type="entry name" value="RNA_pol_Rpb4"/>
    <property type="match status" value="1"/>
</dbReference>
<dbReference type="FunFam" id="1.20.1250.40:FF:000002">
    <property type="entry name" value="DNA-directed RNA polymerase III subunit RPC9"/>
    <property type="match status" value="1"/>
</dbReference>
<evidence type="ECO:0000256" key="6">
    <source>
        <dbReference type="ARBA" id="ARBA00022478"/>
    </source>
</evidence>
<name>A0A7R8YZN4_HERIL</name>
<evidence type="ECO:0000256" key="3">
    <source>
        <dbReference type="ARBA" id="ARBA00006898"/>
    </source>
</evidence>
<dbReference type="InterPro" id="IPR038324">
    <property type="entry name" value="Rpb4/RPC9_sf"/>
</dbReference>
<evidence type="ECO:0000256" key="5">
    <source>
        <dbReference type="ARBA" id="ARBA00022475"/>
    </source>
</evidence>
<feature type="domain" description="RNA polymerase Rpb4/RPC9 core" evidence="14">
    <location>
        <begin position="1"/>
        <end position="120"/>
    </location>
</feature>
<evidence type="ECO:0000256" key="1">
    <source>
        <dbReference type="ARBA" id="ARBA00004123"/>
    </source>
</evidence>
<evidence type="ECO:0000256" key="12">
    <source>
        <dbReference type="ARBA" id="ARBA00045808"/>
    </source>
</evidence>
<dbReference type="GO" id="GO:0000166">
    <property type="term" value="F:nucleotide binding"/>
    <property type="evidence" value="ECO:0007669"/>
    <property type="project" value="InterPro"/>
</dbReference>
<dbReference type="InterPro" id="IPR005574">
    <property type="entry name" value="Rpb4/RPC9"/>
</dbReference>
<dbReference type="InterPro" id="IPR006590">
    <property type="entry name" value="RNA_pol_Rpb4/RPC9_core"/>
</dbReference>
<evidence type="ECO:0000256" key="10">
    <source>
        <dbReference type="ARBA" id="ARBA00043924"/>
    </source>
</evidence>
<evidence type="ECO:0000256" key="7">
    <source>
        <dbReference type="ARBA" id="ARBA00023136"/>
    </source>
</evidence>
<organism evidence="15 16">
    <name type="scientific">Hermetia illucens</name>
    <name type="common">Black soldier fly</name>
    <dbReference type="NCBI Taxonomy" id="343691"/>
    <lineage>
        <taxon>Eukaryota</taxon>
        <taxon>Metazoa</taxon>
        <taxon>Ecdysozoa</taxon>
        <taxon>Arthropoda</taxon>
        <taxon>Hexapoda</taxon>
        <taxon>Insecta</taxon>
        <taxon>Pterygota</taxon>
        <taxon>Neoptera</taxon>
        <taxon>Endopterygota</taxon>
        <taxon>Diptera</taxon>
        <taxon>Brachycera</taxon>
        <taxon>Stratiomyomorpha</taxon>
        <taxon>Stratiomyidae</taxon>
        <taxon>Hermetiinae</taxon>
        <taxon>Hermetia</taxon>
    </lineage>
</organism>
<dbReference type="SMART" id="SM00657">
    <property type="entry name" value="RPOL4c"/>
    <property type="match status" value="1"/>
</dbReference>
<dbReference type="PANTHER" id="PTHR15561:SF0">
    <property type="entry name" value="DNA-DIRECTED RNA POLYMERASE III SUBUNIT RPC9"/>
    <property type="match status" value="1"/>
</dbReference>
<dbReference type="PANTHER" id="PTHR15561">
    <property type="entry name" value="CALCITONIN GENE-RELATED PEPTIDE-RECEPTOR COMPONENT PROTEIN"/>
    <property type="match status" value="1"/>
</dbReference>
<evidence type="ECO:0000256" key="2">
    <source>
        <dbReference type="ARBA" id="ARBA00004413"/>
    </source>
</evidence>
<keyword evidence="6" id="KW-0240">DNA-directed RNA polymerase</keyword>
<dbReference type="GO" id="GO:0006384">
    <property type="term" value="P:transcription initiation at RNA polymerase III promoter"/>
    <property type="evidence" value="ECO:0007669"/>
    <property type="project" value="InterPro"/>
</dbReference>
<dbReference type="Proteomes" id="UP000594454">
    <property type="component" value="Chromosome 5"/>
</dbReference>
<dbReference type="SUPFAM" id="SSF47819">
    <property type="entry name" value="HRDC-like"/>
    <property type="match status" value="1"/>
</dbReference>
<keyword evidence="7" id="KW-0472">Membrane</keyword>
<protein>
    <recommendedName>
        <fullName evidence="4">DNA-directed RNA polymerase III subunit RPC9</fullName>
    </recommendedName>
    <alternativeName>
        <fullName evidence="13">DNA-directed RNA polymerase III subunit rpc9</fullName>
    </alternativeName>
</protein>
<sequence length="121" mass="13793">MEVSNPCYSVLTNLEVMESLRGIKDTKKKYGLRNLATITYETLQFLEETPCKNQTREGISSFINEVKAFKLTKTECLAIVNDPPTLPLHIQLLIEDSEERLTEDQVNQLLAIIAKHLITNE</sequence>